<dbReference type="InterPro" id="IPR011615">
    <property type="entry name" value="p53_DNA-bd"/>
</dbReference>
<keyword evidence="7" id="KW-0238">DNA-binding</keyword>
<feature type="domain" description="p53 DNA-binding" evidence="12">
    <location>
        <begin position="192"/>
        <end position="394"/>
    </location>
</feature>
<keyword evidence="5 11" id="KW-0862">Zinc</keyword>
<evidence type="ECO:0000256" key="10">
    <source>
        <dbReference type="ARBA" id="ARBA00023242"/>
    </source>
</evidence>
<dbReference type="GO" id="GO:0000978">
    <property type="term" value="F:RNA polymerase II cis-regulatory region sequence-specific DNA binding"/>
    <property type="evidence" value="ECO:0007669"/>
    <property type="project" value="TreeGrafter"/>
</dbReference>
<dbReference type="EMBL" id="GDHC01010715">
    <property type="protein sequence ID" value="JAQ07914.1"/>
    <property type="molecule type" value="Transcribed_RNA"/>
</dbReference>
<accession>A0A146LIF5</accession>
<dbReference type="SUPFAM" id="SSF49417">
    <property type="entry name" value="p53-like transcription factors"/>
    <property type="match status" value="1"/>
</dbReference>
<dbReference type="AlphaFoldDB" id="A0A146LIF5"/>
<dbReference type="Gene3D" id="2.60.40.720">
    <property type="match status" value="1"/>
</dbReference>
<comment type="similarity">
    <text evidence="2">Belongs to the p53 family.</text>
</comment>
<dbReference type="InterPro" id="IPR012346">
    <property type="entry name" value="p53/RUNT-type_TF_DNA-bd_sf"/>
</dbReference>
<feature type="binding site" evidence="11">
    <location>
        <position position="268"/>
    </location>
    <ligand>
        <name>Zn(2+)</name>
        <dbReference type="ChEBI" id="CHEBI:29105"/>
    </ligand>
</feature>
<evidence type="ECO:0000256" key="1">
    <source>
        <dbReference type="ARBA" id="ARBA00004123"/>
    </source>
</evidence>
<evidence type="ECO:0000256" key="5">
    <source>
        <dbReference type="ARBA" id="ARBA00022833"/>
    </source>
</evidence>
<reference evidence="13" key="1">
    <citation type="journal article" date="2016" name="Gigascience">
        <title>De novo construction of an expanded transcriptome assembly for the western tarnished plant bug, Lygus hesperus.</title>
        <authorList>
            <person name="Tassone E.E."/>
            <person name="Geib S.M."/>
            <person name="Hall B."/>
            <person name="Fabrick J.A."/>
            <person name="Brent C.S."/>
            <person name="Hull J.J."/>
        </authorList>
    </citation>
    <scope>NUCLEOTIDE SEQUENCE</scope>
</reference>
<keyword evidence="6" id="KW-0805">Transcription regulation</keyword>
<dbReference type="Pfam" id="PF00870">
    <property type="entry name" value="P53"/>
    <property type="match status" value="1"/>
</dbReference>
<evidence type="ECO:0000256" key="8">
    <source>
        <dbReference type="ARBA" id="ARBA00023159"/>
    </source>
</evidence>
<dbReference type="InterPro" id="IPR002117">
    <property type="entry name" value="p53_tumour_suppressor"/>
</dbReference>
<evidence type="ECO:0000256" key="2">
    <source>
        <dbReference type="ARBA" id="ARBA00006167"/>
    </source>
</evidence>
<organism evidence="13">
    <name type="scientific">Lygus hesperus</name>
    <name type="common">Western plant bug</name>
    <dbReference type="NCBI Taxonomy" id="30085"/>
    <lineage>
        <taxon>Eukaryota</taxon>
        <taxon>Metazoa</taxon>
        <taxon>Ecdysozoa</taxon>
        <taxon>Arthropoda</taxon>
        <taxon>Hexapoda</taxon>
        <taxon>Insecta</taxon>
        <taxon>Pterygota</taxon>
        <taxon>Neoptera</taxon>
        <taxon>Paraneoptera</taxon>
        <taxon>Hemiptera</taxon>
        <taxon>Heteroptera</taxon>
        <taxon>Panheteroptera</taxon>
        <taxon>Cimicomorpha</taxon>
        <taxon>Miridae</taxon>
        <taxon>Mirini</taxon>
        <taxon>Lygus</taxon>
    </lineage>
</organism>
<feature type="binding site" evidence="11">
    <location>
        <position position="271"/>
    </location>
    <ligand>
        <name>Zn(2+)</name>
        <dbReference type="ChEBI" id="CHEBI:29105"/>
    </ligand>
</feature>
<keyword evidence="3" id="KW-0053">Apoptosis</keyword>
<comment type="subcellular location">
    <subcellularLocation>
        <location evidence="1">Nucleus</location>
    </subcellularLocation>
</comment>
<dbReference type="GO" id="GO:0005634">
    <property type="term" value="C:nucleus"/>
    <property type="evidence" value="ECO:0007669"/>
    <property type="project" value="UniProtKB-SubCell"/>
</dbReference>
<feature type="binding site" evidence="11">
    <location>
        <position position="344"/>
    </location>
    <ligand>
        <name>Zn(2+)</name>
        <dbReference type="ChEBI" id="CHEBI:29105"/>
    </ligand>
</feature>
<dbReference type="PANTHER" id="PTHR11447:SF16">
    <property type="entry name" value="P53 PROTEIN LONG FORM VARIANT 1"/>
    <property type="match status" value="1"/>
</dbReference>
<evidence type="ECO:0000256" key="7">
    <source>
        <dbReference type="ARBA" id="ARBA00023125"/>
    </source>
</evidence>
<sequence length="484" mass="55149">NHVHSFLPSTMRSKLQTITSFHVLSLILCVSKRFVEGFGTNRQTPSHLYVLTEGGAMSESIRLKNLSLLQRKKQSNKAGSRNVAITKRSSLIMDLDNAEIEDMDMLIEESGLPAELNQLKTTELLPAVHNYQGLTGFLNEDQYDPLDSEVNNIKVESYLQQSHVSQHHTSSELPNSTMPSTPLPTCTHPCLEDFEGEFGFTLSYDALNTNPSNSWSYSEVLKQVFIKMNNVLLIQFKTNRPLSNDRFFIRALLVYQNNDFMNQAVNRCSIHWIDDDSSQLAHRSPRFCECEKYHLAGHVLRCQTEGAQYQFDPNSERHSVIVDVPRTPQSGSDFIKAVHYFFSCKTSCPKGMQRRAVQVVFTLEDDRCQVYGRKVLPVKICSCPKRDKDRQEKDFHGEDVCDKKGIKRAMSAIDLDTKPTKIVREAALYNLQLRHATRESLETALVDLVAKQKKDLALMKNVVSNFESRQNSIAEIVKQFSAFR</sequence>
<keyword evidence="10" id="KW-0539">Nucleus</keyword>
<evidence type="ECO:0000259" key="12">
    <source>
        <dbReference type="Pfam" id="PF00870"/>
    </source>
</evidence>
<dbReference type="GO" id="GO:0000981">
    <property type="term" value="F:DNA-binding transcription factor activity, RNA polymerase II-specific"/>
    <property type="evidence" value="ECO:0007669"/>
    <property type="project" value="TreeGrafter"/>
</dbReference>
<gene>
    <name evidence="13" type="primary">TP53_1</name>
    <name evidence="13" type="ORF">g.59496</name>
</gene>
<evidence type="ECO:0000256" key="6">
    <source>
        <dbReference type="ARBA" id="ARBA00023015"/>
    </source>
</evidence>
<dbReference type="PANTHER" id="PTHR11447">
    <property type="entry name" value="CELLULAR TUMOR ANTIGEN P53"/>
    <property type="match status" value="1"/>
</dbReference>
<comment type="cofactor">
    <cofactor evidence="11">
        <name>Zn(2+)</name>
        <dbReference type="ChEBI" id="CHEBI:29105"/>
    </cofactor>
    <text evidence="11">Binds 1 zinc ion per subunit.</text>
</comment>
<feature type="non-terminal residue" evidence="13">
    <location>
        <position position="1"/>
    </location>
</feature>
<evidence type="ECO:0000256" key="11">
    <source>
        <dbReference type="PIRSR" id="PIRSR602117-1"/>
    </source>
</evidence>
<protein>
    <submittedName>
        <fullName evidence="13">Cellular tumor antigen p53</fullName>
    </submittedName>
</protein>
<dbReference type="GO" id="GO:0006915">
    <property type="term" value="P:apoptotic process"/>
    <property type="evidence" value="ECO:0007669"/>
    <property type="project" value="UniProtKB-KW"/>
</dbReference>
<evidence type="ECO:0000256" key="4">
    <source>
        <dbReference type="ARBA" id="ARBA00022723"/>
    </source>
</evidence>
<keyword evidence="8" id="KW-0010">Activator</keyword>
<dbReference type="GO" id="GO:0046872">
    <property type="term" value="F:metal ion binding"/>
    <property type="evidence" value="ECO:0007669"/>
    <property type="project" value="UniProtKB-KW"/>
</dbReference>
<dbReference type="InterPro" id="IPR008967">
    <property type="entry name" value="p53-like_TF_DNA-bd_sf"/>
</dbReference>
<name>A0A146LIF5_LYGHE</name>
<feature type="binding site" evidence="11">
    <location>
        <position position="348"/>
    </location>
    <ligand>
        <name>Zn(2+)</name>
        <dbReference type="ChEBI" id="CHEBI:29105"/>
    </ligand>
</feature>
<keyword evidence="4 11" id="KW-0479">Metal-binding</keyword>
<evidence type="ECO:0000256" key="9">
    <source>
        <dbReference type="ARBA" id="ARBA00023163"/>
    </source>
</evidence>
<evidence type="ECO:0000256" key="3">
    <source>
        <dbReference type="ARBA" id="ARBA00022703"/>
    </source>
</evidence>
<keyword evidence="9" id="KW-0804">Transcription</keyword>
<proteinExistence type="inferred from homology"/>
<dbReference type="CDD" id="cd08367">
    <property type="entry name" value="P53"/>
    <property type="match status" value="1"/>
</dbReference>
<evidence type="ECO:0000313" key="13">
    <source>
        <dbReference type="EMBL" id="JAQ07914.1"/>
    </source>
</evidence>